<evidence type="ECO:0000313" key="3">
    <source>
        <dbReference type="EMBL" id="MCG4564234.1"/>
    </source>
</evidence>
<proteinExistence type="inferred from homology"/>
<keyword evidence="2" id="KW-1133">Transmembrane helix</keyword>
<name>A0A844FFY9_9FIRM</name>
<feature type="transmembrane region" description="Helical" evidence="2">
    <location>
        <begin position="48"/>
        <end position="68"/>
    </location>
</feature>
<feature type="transmembrane region" description="Helical" evidence="2">
    <location>
        <begin position="7"/>
        <end position="28"/>
    </location>
</feature>
<keyword evidence="6" id="KW-1185">Reference proteome</keyword>
<evidence type="ECO:0000256" key="1">
    <source>
        <dbReference type="ARBA" id="ARBA00005721"/>
    </source>
</evidence>
<evidence type="ECO:0000313" key="5">
    <source>
        <dbReference type="Proteomes" id="UP000462760"/>
    </source>
</evidence>
<dbReference type="RefSeq" id="WP_154483460.1">
    <property type="nucleotide sequence ID" value="NZ_JAJBNW010000002.1"/>
</dbReference>
<evidence type="ECO:0000256" key="2">
    <source>
        <dbReference type="SAM" id="Phobius"/>
    </source>
</evidence>
<sequence length="182" mass="20471">MNIIDRIILTIYTFCLAILSIALILFPFEQLDFLSINNIEDYLIKIKGNYVYSIIGVAFLLVSIRFLISGLTGNKDKNKGTFLIKHTDYGELKISTQTIEGLAQSIANKFTGIRDIRTKVHIFEGTITLHMRGEVSPEINIPETTIQLQNKVKEHVEKCTGVEVSEVKVEISNVTAPTRTVK</sequence>
<organism evidence="4 5">
    <name type="scientific">Anaerosalibacter bizertensis</name>
    <dbReference type="NCBI Taxonomy" id="932217"/>
    <lineage>
        <taxon>Bacteria</taxon>
        <taxon>Bacillati</taxon>
        <taxon>Bacillota</taxon>
        <taxon>Tissierellia</taxon>
        <taxon>Tissierellales</taxon>
        <taxon>Sporanaerobacteraceae</taxon>
        <taxon>Anaerosalibacter</taxon>
    </lineage>
</organism>
<comment type="similarity">
    <text evidence="1">Belongs to the asp23 family.</text>
</comment>
<protein>
    <submittedName>
        <fullName evidence="4">Alkaline shock response membrane anchor protein AmaP</fullName>
    </submittedName>
</protein>
<comment type="caution">
    <text evidence="4">The sequence shown here is derived from an EMBL/GenBank/DDBJ whole genome shotgun (WGS) entry which is preliminary data.</text>
</comment>
<reference evidence="4 5" key="1">
    <citation type="submission" date="2019-08" db="EMBL/GenBank/DDBJ databases">
        <title>In-depth cultivation of the pig gut microbiome towards novel bacterial diversity and tailored functional studies.</title>
        <authorList>
            <person name="Wylensek D."/>
            <person name="Hitch T.C.A."/>
            <person name="Clavel T."/>
        </authorList>
    </citation>
    <scope>NUCLEOTIDE SEQUENCE [LARGE SCALE GENOMIC DNA]</scope>
    <source>
        <strain evidence="4 5">Med78-601-WT-4W-RMD-3</strain>
    </source>
</reference>
<keyword evidence="2" id="KW-0812">Transmembrane</keyword>
<dbReference type="Proteomes" id="UP000462760">
    <property type="component" value="Unassembled WGS sequence"/>
</dbReference>
<dbReference type="NCBIfam" id="NF033218">
    <property type="entry name" value="anchor_AmaP"/>
    <property type="match status" value="1"/>
</dbReference>
<dbReference type="InterPro" id="IPR005531">
    <property type="entry name" value="Asp23"/>
</dbReference>
<dbReference type="Proteomes" id="UP001108123">
    <property type="component" value="Unassembled WGS sequence"/>
</dbReference>
<dbReference type="OrthoDB" id="1716040at2"/>
<accession>A0A844FFY9</accession>
<gene>
    <name evidence="4" type="primary">amaP</name>
    <name evidence="4" type="ORF">FYJ27_03890</name>
    <name evidence="3" type="ORF">L0P62_02125</name>
</gene>
<evidence type="ECO:0000313" key="4">
    <source>
        <dbReference type="EMBL" id="MSS42875.1"/>
    </source>
</evidence>
<keyword evidence="2" id="KW-0472">Membrane</keyword>
<reference evidence="3" key="2">
    <citation type="submission" date="2022-01" db="EMBL/GenBank/DDBJ databases">
        <title>Collection of gut derived symbiotic bacterial strains cultured from healthy donors.</title>
        <authorList>
            <person name="Lin H."/>
            <person name="Kohout C."/>
            <person name="Waligurski E."/>
            <person name="Pamer E.G."/>
        </authorList>
    </citation>
    <scope>NUCLEOTIDE SEQUENCE</scope>
    <source>
        <strain evidence="3">MSK.14.39</strain>
    </source>
</reference>
<dbReference type="EMBL" id="VULR01000004">
    <property type="protein sequence ID" value="MSS42875.1"/>
    <property type="molecule type" value="Genomic_DNA"/>
</dbReference>
<dbReference type="Pfam" id="PF03780">
    <property type="entry name" value="Asp23"/>
    <property type="match status" value="1"/>
</dbReference>
<dbReference type="EMBL" id="JAKNID010000004">
    <property type="protein sequence ID" value="MCG4564234.1"/>
    <property type="molecule type" value="Genomic_DNA"/>
</dbReference>
<dbReference type="AlphaFoldDB" id="A0A844FFY9"/>
<evidence type="ECO:0000313" key="6">
    <source>
        <dbReference type="Proteomes" id="UP001108123"/>
    </source>
</evidence>